<accession>A0A934R088</accession>
<dbReference type="Gene3D" id="3.60.21.10">
    <property type="match status" value="1"/>
</dbReference>
<protein>
    <recommendedName>
        <fullName evidence="3">Calcineurin-like phosphoesterase domain-containing protein</fullName>
    </recommendedName>
</protein>
<dbReference type="Proteomes" id="UP000600139">
    <property type="component" value="Unassembled WGS sequence"/>
</dbReference>
<dbReference type="AlphaFoldDB" id="A0A934R088"/>
<evidence type="ECO:0000313" key="1">
    <source>
        <dbReference type="EMBL" id="MBK1816003.1"/>
    </source>
</evidence>
<dbReference type="GO" id="GO:0008758">
    <property type="term" value="F:UDP-2,3-diacylglucosamine hydrolase activity"/>
    <property type="evidence" value="ECO:0007669"/>
    <property type="project" value="TreeGrafter"/>
</dbReference>
<evidence type="ECO:0008006" key="3">
    <source>
        <dbReference type="Google" id="ProtNLM"/>
    </source>
</evidence>
<keyword evidence="2" id="KW-1185">Reference proteome</keyword>
<dbReference type="EMBL" id="JAENIK010000011">
    <property type="protein sequence ID" value="MBK1816003.1"/>
    <property type="molecule type" value="Genomic_DNA"/>
</dbReference>
<dbReference type="GO" id="GO:0016020">
    <property type="term" value="C:membrane"/>
    <property type="evidence" value="ECO:0007669"/>
    <property type="project" value="GOC"/>
</dbReference>
<evidence type="ECO:0000313" key="2">
    <source>
        <dbReference type="Proteomes" id="UP000600139"/>
    </source>
</evidence>
<organism evidence="1 2">
    <name type="scientific">Luteolibacter yonseiensis</name>
    <dbReference type="NCBI Taxonomy" id="1144680"/>
    <lineage>
        <taxon>Bacteria</taxon>
        <taxon>Pseudomonadati</taxon>
        <taxon>Verrucomicrobiota</taxon>
        <taxon>Verrucomicrobiia</taxon>
        <taxon>Verrucomicrobiales</taxon>
        <taxon>Verrucomicrobiaceae</taxon>
        <taxon>Luteolibacter</taxon>
    </lineage>
</organism>
<dbReference type="PANTHER" id="PTHR34990">
    <property type="entry name" value="UDP-2,3-DIACYLGLUCOSAMINE HYDROLASE-RELATED"/>
    <property type="match status" value="1"/>
</dbReference>
<dbReference type="PANTHER" id="PTHR34990:SF2">
    <property type="entry name" value="BLL8164 PROTEIN"/>
    <property type="match status" value="1"/>
</dbReference>
<dbReference type="RefSeq" id="WP_200350961.1">
    <property type="nucleotide sequence ID" value="NZ_BAABHZ010000006.1"/>
</dbReference>
<dbReference type="InterPro" id="IPR043461">
    <property type="entry name" value="LpxH-like"/>
</dbReference>
<sequence length="266" mass="30221">MNEPVRVLSDLHLGHKVSRIREVSTLRPLIAGAGTVIFNGDTWQELARVYFQHSSAMLAELKELCREEGAEAVFLPGNHDPGWTGPGWVELAGGRIIVTHGDALLFDGSPWKREILVNNGRVKELWDRFPHAHEDIGQRLEVARAVASELRSVEYPSGRKFILRAMDAVFPPMRAVKMIESWLTQGTEGDKFCANYFPNAEMLVIGHFHHRGSWLRNGRRIINTGSFMPPGRSHWVEWNDGWLSHGVIEESSGIWQKGETHEVWRF</sequence>
<gene>
    <name evidence="1" type="ORF">JIN84_10290</name>
</gene>
<dbReference type="GO" id="GO:0046872">
    <property type="term" value="F:metal ion binding"/>
    <property type="evidence" value="ECO:0007669"/>
    <property type="project" value="UniProtKB-KW"/>
</dbReference>
<dbReference type="GO" id="GO:0009245">
    <property type="term" value="P:lipid A biosynthetic process"/>
    <property type="evidence" value="ECO:0007669"/>
    <property type="project" value="TreeGrafter"/>
</dbReference>
<name>A0A934R088_9BACT</name>
<dbReference type="SUPFAM" id="SSF56300">
    <property type="entry name" value="Metallo-dependent phosphatases"/>
    <property type="match status" value="1"/>
</dbReference>
<reference evidence="1" key="1">
    <citation type="submission" date="2021-01" db="EMBL/GenBank/DDBJ databases">
        <title>Modified the classification status of verrucomicrobia.</title>
        <authorList>
            <person name="Feng X."/>
        </authorList>
    </citation>
    <scope>NUCLEOTIDE SEQUENCE</scope>
    <source>
        <strain evidence="1">JCM 18052</strain>
    </source>
</reference>
<comment type="caution">
    <text evidence="1">The sequence shown here is derived from an EMBL/GenBank/DDBJ whole genome shotgun (WGS) entry which is preliminary data.</text>
</comment>
<proteinExistence type="predicted"/>
<dbReference type="InterPro" id="IPR029052">
    <property type="entry name" value="Metallo-depent_PP-like"/>
</dbReference>